<sequence length="684" mass="73424">MRRGNRGTAALRLGWFGALLLTGAAQAQEAELPALLVTGAAAGPAAAASELEVPRAELLARPIARTAEALEAAPGLVVTQHSGEGKANQYFLRGFNLDHGTDLAITLDGMPVNMRTHAHGQGYADLNFLIPELLGGLRVRKGPYYADDGDFATAGALRLDLVDALERPFVQGTVGSFGYWRGLAAGSKDLGAGTLLAAGEVATYQGPWRNGDDLRRLNGVLRYRQGTALDGFILTGMGYGGRWDSTDQVPARGVSAGLVNRFGAIDPTDGGRAQRASLSGRYATTGDWGTMRISAYAIRSTLDLYNDFTYFLDDPVNGDQFHQTDRRWVLGGEVVQSLPWAAFGRAAETRFGVQTRHDDIRLGLFRTQARTALSTVRQDAVRQDSLGFFTDTTLRPKDWLRLTGGLRADWMGGRVRSDTAANSGAAGAWIASPKAGVVLGPWWATEVFLNAGSGFHSNDLRGATIRVEPADRLTPASRVPLLVRAKGAELGVATQAMPGLDSRLAAFVLEVGSEILFLGDAGTTEPSRASRRIGVEWNNRWQASPALALDLDVAATRTRFTEYDPAGNHVPGAPNLVLAAGASWDEGIGWFGAARLRVFGPRPLTEDGQERSRTTALVNARAGYRLENGVTLRLDAFNLFNTKASQIDYWYASRLPGEPAAGVEDRHFHPVEPLAVRFTVAAAL</sequence>
<comment type="caution">
    <text evidence="15">The sequence shown here is derived from an EMBL/GenBank/DDBJ whole genome shotgun (WGS) entry which is preliminary data.</text>
</comment>
<keyword evidence="10" id="KW-0998">Cell outer membrane</keyword>
<keyword evidence="5" id="KW-0812">Transmembrane</keyword>
<feature type="domain" description="TonB-dependent receptor-like beta-barrel" evidence="13">
    <location>
        <begin position="235"/>
        <end position="639"/>
    </location>
</feature>
<organism evidence="15 16">
    <name type="scientific">Dankookia rubra</name>
    <dbReference type="NCBI Taxonomy" id="1442381"/>
    <lineage>
        <taxon>Bacteria</taxon>
        <taxon>Pseudomonadati</taxon>
        <taxon>Pseudomonadota</taxon>
        <taxon>Alphaproteobacteria</taxon>
        <taxon>Acetobacterales</taxon>
        <taxon>Roseomonadaceae</taxon>
        <taxon>Dankookia</taxon>
    </lineage>
</organism>
<keyword evidence="7" id="KW-0406">Ion transport</keyword>
<proteinExistence type="inferred from homology"/>
<keyword evidence="15" id="KW-0675">Receptor</keyword>
<dbReference type="PANTHER" id="PTHR32552">
    <property type="entry name" value="FERRICHROME IRON RECEPTOR-RELATED"/>
    <property type="match status" value="1"/>
</dbReference>
<evidence type="ECO:0000256" key="9">
    <source>
        <dbReference type="ARBA" id="ARBA00023136"/>
    </source>
</evidence>
<dbReference type="InterPro" id="IPR012910">
    <property type="entry name" value="Plug_dom"/>
</dbReference>
<keyword evidence="12" id="KW-0732">Signal</keyword>
<reference evidence="15 16" key="1">
    <citation type="journal article" date="2016" name="J. Microbiol.">
        <title>Dankookia rubra gen. nov., sp. nov., an alphaproteobacterium isolated from sediment of a shallow stream.</title>
        <authorList>
            <person name="Kim W.H."/>
            <person name="Kim D.H."/>
            <person name="Kang K."/>
            <person name="Ahn T.Y."/>
        </authorList>
    </citation>
    <scope>NUCLEOTIDE SEQUENCE [LARGE SCALE GENOMIC DNA]</scope>
    <source>
        <strain evidence="15 16">JCM30602</strain>
    </source>
</reference>
<keyword evidence="16" id="KW-1185">Reference proteome</keyword>
<dbReference type="AlphaFoldDB" id="A0A4R5QF37"/>
<evidence type="ECO:0000256" key="7">
    <source>
        <dbReference type="ARBA" id="ARBA00023065"/>
    </source>
</evidence>
<dbReference type="GO" id="GO:0009279">
    <property type="term" value="C:cell outer membrane"/>
    <property type="evidence" value="ECO:0007669"/>
    <property type="project" value="UniProtKB-SubCell"/>
</dbReference>
<dbReference type="Proteomes" id="UP000295096">
    <property type="component" value="Unassembled WGS sequence"/>
</dbReference>
<evidence type="ECO:0000256" key="3">
    <source>
        <dbReference type="ARBA" id="ARBA00022452"/>
    </source>
</evidence>
<dbReference type="Gene3D" id="2.170.130.10">
    <property type="entry name" value="TonB-dependent receptor, plug domain"/>
    <property type="match status" value="1"/>
</dbReference>
<dbReference type="Pfam" id="PF07715">
    <property type="entry name" value="Plug"/>
    <property type="match status" value="1"/>
</dbReference>
<name>A0A4R5QF37_9PROT</name>
<dbReference type="SUPFAM" id="SSF56935">
    <property type="entry name" value="Porins"/>
    <property type="match status" value="1"/>
</dbReference>
<keyword evidence="6" id="KW-0408">Iron</keyword>
<dbReference type="InterPro" id="IPR036942">
    <property type="entry name" value="Beta-barrel_TonB_sf"/>
</dbReference>
<evidence type="ECO:0000256" key="1">
    <source>
        <dbReference type="ARBA" id="ARBA00004571"/>
    </source>
</evidence>
<evidence type="ECO:0000313" key="15">
    <source>
        <dbReference type="EMBL" id="TDH61493.1"/>
    </source>
</evidence>
<feature type="chain" id="PRO_5020891682" evidence="12">
    <location>
        <begin position="28"/>
        <end position="684"/>
    </location>
</feature>
<dbReference type="PANTHER" id="PTHR32552:SF81">
    <property type="entry name" value="TONB-DEPENDENT OUTER MEMBRANE RECEPTOR"/>
    <property type="match status" value="1"/>
</dbReference>
<dbReference type="GO" id="GO:0006826">
    <property type="term" value="P:iron ion transport"/>
    <property type="evidence" value="ECO:0007669"/>
    <property type="project" value="UniProtKB-KW"/>
</dbReference>
<evidence type="ECO:0000259" key="13">
    <source>
        <dbReference type="Pfam" id="PF00593"/>
    </source>
</evidence>
<dbReference type="EMBL" id="SMSJ01000020">
    <property type="protein sequence ID" value="TDH61493.1"/>
    <property type="molecule type" value="Genomic_DNA"/>
</dbReference>
<protein>
    <submittedName>
        <fullName evidence="15">TonB-dependent receptor</fullName>
    </submittedName>
</protein>
<dbReference type="InterPro" id="IPR039426">
    <property type="entry name" value="TonB-dep_rcpt-like"/>
</dbReference>
<comment type="similarity">
    <text evidence="11">Belongs to the TonB-dependent receptor family.</text>
</comment>
<keyword evidence="4" id="KW-0410">Iron transport</keyword>
<keyword evidence="2" id="KW-0813">Transport</keyword>
<evidence type="ECO:0000256" key="8">
    <source>
        <dbReference type="ARBA" id="ARBA00023077"/>
    </source>
</evidence>
<evidence type="ECO:0000256" key="11">
    <source>
        <dbReference type="RuleBase" id="RU003357"/>
    </source>
</evidence>
<feature type="domain" description="TonB-dependent receptor plug" evidence="14">
    <location>
        <begin position="52"/>
        <end position="156"/>
    </location>
</feature>
<dbReference type="OrthoDB" id="99480at2"/>
<keyword evidence="9 11" id="KW-0472">Membrane</keyword>
<evidence type="ECO:0000256" key="12">
    <source>
        <dbReference type="SAM" id="SignalP"/>
    </source>
</evidence>
<keyword evidence="8 11" id="KW-0798">TonB box</keyword>
<evidence type="ECO:0000256" key="6">
    <source>
        <dbReference type="ARBA" id="ARBA00023004"/>
    </source>
</evidence>
<evidence type="ECO:0000256" key="2">
    <source>
        <dbReference type="ARBA" id="ARBA00022448"/>
    </source>
</evidence>
<evidence type="ECO:0000256" key="4">
    <source>
        <dbReference type="ARBA" id="ARBA00022496"/>
    </source>
</evidence>
<keyword evidence="3" id="KW-1134">Transmembrane beta strand</keyword>
<comment type="subcellular location">
    <subcellularLocation>
        <location evidence="1">Cell outer membrane</location>
        <topology evidence="1">Multi-pass membrane protein</topology>
    </subcellularLocation>
</comment>
<feature type="signal peptide" evidence="12">
    <location>
        <begin position="1"/>
        <end position="27"/>
    </location>
</feature>
<accession>A0A4R5QF37</accession>
<evidence type="ECO:0000256" key="5">
    <source>
        <dbReference type="ARBA" id="ARBA00022692"/>
    </source>
</evidence>
<dbReference type="InterPro" id="IPR000531">
    <property type="entry name" value="Beta-barrel_TonB"/>
</dbReference>
<dbReference type="Gene3D" id="2.40.170.20">
    <property type="entry name" value="TonB-dependent receptor, beta-barrel domain"/>
    <property type="match status" value="1"/>
</dbReference>
<dbReference type="InterPro" id="IPR037066">
    <property type="entry name" value="Plug_dom_sf"/>
</dbReference>
<gene>
    <name evidence="15" type="ORF">E2C06_16165</name>
</gene>
<dbReference type="Pfam" id="PF00593">
    <property type="entry name" value="TonB_dep_Rec_b-barrel"/>
    <property type="match status" value="1"/>
</dbReference>
<evidence type="ECO:0000313" key="16">
    <source>
        <dbReference type="Proteomes" id="UP000295096"/>
    </source>
</evidence>
<evidence type="ECO:0000259" key="14">
    <source>
        <dbReference type="Pfam" id="PF07715"/>
    </source>
</evidence>
<evidence type="ECO:0000256" key="10">
    <source>
        <dbReference type="ARBA" id="ARBA00023237"/>
    </source>
</evidence>